<evidence type="ECO:0000259" key="1">
    <source>
        <dbReference type="Pfam" id="PF00485"/>
    </source>
</evidence>
<feature type="domain" description="Phosphoribulokinase/uridine kinase" evidence="1">
    <location>
        <begin position="1"/>
        <end position="67"/>
    </location>
</feature>
<evidence type="ECO:0000259" key="2">
    <source>
        <dbReference type="Pfam" id="PF14681"/>
    </source>
</evidence>
<dbReference type="Gene3D" id="3.40.50.300">
    <property type="entry name" value="P-loop containing nucleotide triphosphate hydrolases"/>
    <property type="match status" value="1"/>
</dbReference>
<evidence type="ECO:0000313" key="4">
    <source>
        <dbReference type="Proteomes" id="UP000676336"/>
    </source>
</evidence>
<dbReference type="PANTHER" id="PTHR10285">
    <property type="entry name" value="URIDINE KINASE"/>
    <property type="match status" value="1"/>
</dbReference>
<evidence type="ECO:0008006" key="5">
    <source>
        <dbReference type="Google" id="ProtNLM"/>
    </source>
</evidence>
<proteinExistence type="predicted"/>
<feature type="domain" description="Phosphoribosyltransferase" evidence="2">
    <location>
        <begin position="111"/>
        <end position="169"/>
    </location>
</feature>
<dbReference type="GO" id="GO:0005524">
    <property type="term" value="F:ATP binding"/>
    <property type="evidence" value="ECO:0007669"/>
    <property type="project" value="InterPro"/>
</dbReference>
<dbReference type="Pfam" id="PF14681">
    <property type="entry name" value="UPRTase"/>
    <property type="match status" value="1"/>
</dbReference>
<dbReference type="PRINTS" id="PR00988">
    <property type="entry name" value="URIDINKINASE"/>
</dbReference>
<organism evidence="3 4">
    <name type="scientific">Rotaria magnacalcarata</name>
    <dbReference type="NCBI Taxonomy" id="392030"/>
    <lineage>
        <taxon>Eukaryota</taxon>
        <taxon>Metazoa</taxon>
        <taxon>Spiralia</taxon>
        <taxon>Gnathifera</taxon>
        <taxon>Rotifera</taxon>
        <taxon>Eurotatoria</taxon>
        <taxon>Bdelloidea</taxon>
        <taxon>Philodinida</taxon>
        <taxon>Philodinidae</taxon>
        <taxon>Rotaria</taxon>
    </lineage>
</organism>
<dbReference type="EMBL" id="CAJOBI010314995">
    <property type="protein sequence ID" value="CAF5175313.1"/>
    <property type="molecule type" value="Genomic_DNA"/>
</dbReference>
<dbReference type="GO" id="GO:0016301">
    <property type="term" value="F:kinase activity"/>
    <property type="evidence" value="ECO:0007669"/>
    <property type="project" value="InterPro"/>
</dbReference>
<protein>
    <recommendedName>
        <fullName evidence="5">Uridine kinase</fullName>
    </recommendedName>
</protein>
<dbReference type="InterPro" id="IPR027417">
    <property type="entry name" value="P-loop_NTPase"/>
</dbReference>
<dbReference type="InterPro" id="IPR029057">
    <property type="entry name" value="PRTase-like"/>
</dbReference>
<dbReference type="Gene3D" id="3.40.50.2020">
    <property type="match status" value="1"/>
</dbReference>
<gene>
    <name evidence="3" type="ORF">SMN809_LOCUS67244</name>
</gene>
<comment type="caution">
    <text evidence="3">The sequence shown here is derived from an EMBL/GenBank/DDBJ whole genome shotgun (WGS) entry which is preliminary data.</text>
</comment>
<dbReference type="SUPFAM" id="SSF52540">
    <property type="entry name" value="P-loop containing nucleoside triphosphate hydrolases"/>
    <property type="match status" value="1"/>
</dbReference>
<dbReference type="InterPro" id="IPR000836">
    <property type="entry name" value="PRTase_dom"/>
</dbReference>
<accession>A0A8S3H2I0</accession>
<evidence type="ECO:0000313" key="3">
    <source>
        <dbReference type="EMBL" id="CAF5175313.1"/>
    </source>
</evidence>
<dbReference type="Pfam" id="PF00485">
    <property type="entry name" value="PRK"/>
    <property type="match status" value="1"/>
</dbReference>
<dbReference type="InterPro" id="IPR006083">
    <property type="entry name" value="PRK/URK"/>
</dbReference>
<name>A0A8S3H2I0_9BILA</name>
<dbReference type="Proteomes" id="UP000676336">
    <property type="component" value="Unassembled WGS sequence"/>
</dbReference>
<dbReference type="AlphaFoldDB" id="A0A8S3H2I0"/>
<reference evidence="3" key="1">
    <citation type="submission" date="2021-02" db="EMBL/GenBank/DDBJ databases">
        <authorList>
            <person name="Nowell W R."/>
        </authorList>
    </citation>
    <scope>NUCLEOTIDE SEQUENCE</scope>
</reference>
<dbReference type="SUPFAM" id="SSF53271">
    <property type="entry name" value="PRTase-like"/>
    <property type="match status" value="1"/>
</dbReference>
<feature type="non-terminal residue" evidence="3">
    <location>
        <position position="175"/>
    </location>
</feature>
<sequence>MKIFVDTDADIRLARRLERDITERGRDIDGVIQQYTRFVKPSYDHYIAPTMIYADLIVPRGGENQIAIDLIVRHVNRELQKRGVKVRNELVNRLGVMRDLPMPETFYLIEQTAQIKYLHTIIRNKLTGRDEFIFYSKRLMRVLIEYALSLLPFEDINVETPQGLLYKGKKHVYTD</sequence>